<evidence type="ECO:0000313" key="2">
    <source>
        <dbReference type="EMBL" id="SCQ74298.1"/>
    </source>
</evidence>
<gene>
    <name evidence="2" type="ORF">PFR_JS23_142</name>
</gene>
<proteinExistence type="predicted"/>
<evidence type="ECO:0000313" key="3">
    <source>
        <dbReference type="Proteomes" id="UP000250080"/>
    </source>
</evidence>
<dbReference type="GeneID" id="61221223"/>
<evidence type="ECO:0000256" key="1">
    <source>
        <dbReference type="SAM" id="MobiDB-lite"/>
    </source>
</evidence>
<dbReference type="EMBL" id="LT618793">
    <property type="protein sequence ID" value="SCQ74298.1"/>
    <property type="molecule type" value="Genomic_DNA"/>
</dbReference>
<feature type="region of interest" description="Disordered" evidence="1">
    <location>
        <begin position="168"/>
        <end position="201"/>
    </location>
</feature>
<protein>
    <submittedName>
        <fullName evidence="2">Uncharacterized protein</fullName>
    </submittedName>
</protein>
<feature type="region of interest" description="Disordered" evidence="1">
    <location>
        <begin position="1"/>
        <end position="22"/>
    </location>
</feature>
<dbReference type="RefSeq" id="WP_013162051.1">
    <property type="nucleotide sequence ID" value="NZ_CCYN01000040.1"/>
</dbReference>
<sequence length="201" mass="21723">MSRSTGPKGPQRGKAPRQVQGYRVSVNPDGTLLTNRPDGELEEVAKDFRELTARLSLRGEQQGLLILPVVTEFSKLMQRPSLWPVVLGAGGRLRRPTGRQSFINAIQTGSPYEGEFVDTTLVEVGKDVTEMSASNPMLQWVPVFLILTPDGQLADLGETIMEGRRMLYPQEAANTAPDAPDEPGAPDASREPGAAEEPSAG</sequence>
<dbReference type="AlphaFoldDB" id="A0A0A8QRH9"/>
<reference evidence="2 3" key="1">
    <citation type="submission" date="2016-09" db="EMBL/GenBank/DDBJ databases">
        <authorList>
            <person name="Laine KS P."/>
        </authorList>
    </citation>
    <scope>NUCLEOTIDE SEQUENCE [LARGE SCALE GENOMIC DNA]</scope>
    <source>
        <strain evidence="2">PFRJS-23</strain>
    </source>
</reference>
<organism evidence="2 3">
    <name type="scientific">Propionibacterium freudenreichii</name>
    <dbReference type="NCBI Taxonomy" id="1744"/>
    <lineage>
        <taxon>Bacteria</taxon>
        <taxon>Bacillati</taxon>
        <taxon>Actinomycetota</taxon>
        <taxon>Actinomycetes</taxon>
        <taxon>Propionibacteriales</taxon>
        <taxon>Propionibacteriaceae</taxon>
        <taxon>Propionibacterium</taxon>
    </lineage>
</organism>
<dbReference type="Proteomes" id="UP000250080">
    <property type="component" value="Chromosome I"/>
</dbReference>
<accession>A0A0A8QRH9</accession>
<name>A0A0A8QRH9_9ACTN</name>